<comment type="caution">
    <text evidence="7">Lacks conserved residue(s) required for the propagation of feature annotation.</text>
</comment>
<dbReference type="InterPro" id="IPR055361">
    <property type="entry name" value="tRNA_methyltr_TrmB_bact"/>
</dbReference>
<keyword evidence="3 7" id="KW-0489">Methyltransferase</keyword>
<sequence>MANALKTPEIIIKTFTQQLRMEDLFSRECPVWLEIGFGVGKFFLEQARNNPDKGLIGVENDPARYFKMRDKLSYIDIDNTRICRTEAEMLVKYLIPEKSIDYVFINFPDPWPKNRHTKFRLFTLDFSQDLARIMKHGARVRIVTDVKEYADHIRKVMLFEDHFIPVNNDTTSFPTTTFQDRFIKTNIPYYPQIFQSVNGIQ</sequence>
<dbReference type="GO" id="GO:0008176">
    <property type="term" value="F:tRNA (guanine(46)-N7)-methyltransferase activity"/>
    <property type="evidence" value="ECO:0007669"/>
    <property type="project" value="UniProtKB-UniRule"/>
</dbReference>
<feature type="binding site" evidence="7">
    <location>
        <position position="113"/>
    </location>
    <ligand>
        <name>substrate</name>
    </ligand>
</feature>
<protein>
    <recommendedName>
        <fullName evidence="7">tRNA (guanine-N(7)-)-methyltransferase</fullName>
        <ecNumber evidence="7">2.1.1.33</ecNumber>
    </recommendedName>
    <alternativeName>
        <fullName evidence="7">tRNA (guanine(46)-N(7))-methyltransferase</fullName>
    </alternativeName>
    <alternativeName>
        <fullName evidence="7">tRNA(m7G46)-methyltransferase</fullName>
    </alternativeName>
</protein>
<comment type="caution">
    <text evidence="8">The sequence shown here is derived from an EMBL/GenBank/DDBJ whole genome shotgun (WGS) entry which is preliminary data.</text>
</comment>
<comment type="similarity">
    <text evidence="7">Belongs to the class I-like SAM-binding methyltransferase superfamily. TrmB family.</text>
</comment>
<gene>
    <name evidence="7 8" type="primary">trmB</name>
    <name evidence="8" type="ORF">C4541_01530</name>
</gene>
<feature type="binding site" evidence="7">
    <location>
        <position position="34"/>
    </location>
    <ligand>
        <name>S-adenosyl-L-methionine</name>
        <dbReference type="ChEBI" id="CHEBI:59789"/>
    </ligand>
</feature>
<dbReference type="PANTHER" id="PTHR23417:SF14">
    <property type="entry name" value="PENTACOTRIPEPTIDE-REPEAT REGION OF PRORP DOMAIN-CONTAINING PROTEIN"/>
    <property type="match status" value="1"/>
</dbReference>
<evidence type="ECO:0000256" key="4">
    <source>
        <dbReference type="ARBA" id="ARBA00022679"/>
    </source>
</evidence>
<reference evidence="8 9" key="1">
    <citation type="journal article" date="2017" name="ISME J.">
        <title>Energy and carbon metabolisms in a deep terrestrial subsurface fluid microbial community.</title>
        <authorList>
            <person name="Momper L."/>
            <person name="Jungbluth S.P."/>
            <person name="Lee M.D."/>
            <person name="Amend J.P."/>
        </authorList>
    </citation>
    <scope>NUCLEOTIDE SEQUENCE [LARGE SCALE GENOMIC DNA]</scope>
    <source>
        <strain evidence="8">SURF_26</strain>
    </source>
</reference>
<comment type="function">
    <text evidence="2 7">Catalyzes the formation of N(7)-methylguanine at position 46 (m7G46) in tRNA.</text>
</comment>
<dbReference type="EMBL" id="QZJZ01000010">
    <property type="protein sequence ID" value="RJP61707.1"/>
    <property type="molecule type" value="Genomic_DNA"/>
</dbReference>
<keyword evidence="5 7" id="KW-0949">S-adenosyl-L-methionine</keyword>
<dbReference type="UniPathway" id="UPA00989"/>
<accession>A0A3A4RIY8</accession>
<feature type="binding site" evidence="7">
    <location>
        <position position="86"/>
    </location>
    <ligand>
        <name>S-adenosyl-L-methionine</name>
        <dbReference type="ChEBI" id="CHEBI:59789"/>
    </ligand>
</feature>
<comment type="catalytic activity">
    <reaction evidence="1 7">
        <text>guanosine(46) in tRNA + S-adenosyl-L-methionine = N(7)-methylguanosine(46) in tRNA + S-adenosyl-L-homocysteine</text>
        <dbReference type="Rhea" id="RHEA:42708"/>
        <dbReference type="Rhea" id="RHEA-COMP:10188"/>
        <dbReference type="Rhea" id="RHEA-COMP:10189"/>
        <dbReference type="ChEBI" id="CHEBI:57856"/>
        <dbReference type="ChEBI" id="CHEBI:59789"/>
        <dbReference type="ChEBI" id="CHEBI:74269"/>
        <dbReference type="ChEBI" id="CHEBI:74480"/>
        <dbReference type="EC" id="2.1.1.33"/>
    </reaction>
</comment>
<keyword evidence="6 7" id="KW-0819">tRNA processing</keyword>
<dbReference type="AlphaFoldDB" id="A0A3A4RIY8"/>
<dbReference type="NCBIfam" id="TIGR00091">
    <property type="entry name" value="tRNA (guanosine(46)-N7)-methyltransferase TrmB"/>
    <property type="match status" value="1"/>
</dbReference>
<evidence type="ECO:0000313" key="8">
    <source>
        <dbReference type="EMBL" id="RJP61707.1"/>
    </source>
</evidence>
<evidence type="ECO:0000256" key="3">
    <source>
        <dbReference type="ARBA" id="ARBA00022603"/>
    </source>
</evidence>
<dbReference type="Pfam" id="PF02390">
    <property type="entry name" value="Methyltransf_4"/>
    <property type="match status" value="1"/>
</dbReference>
<organism evidence="8 9">
    <name type="scientific">Candidatus Auribacter fodinae</name>
    <dbReference type="NCBI Taxonomy" id="2093366"/>
    <lineage>
        <taxon>Bacteria</taxon>
        <taxon>Pseudomonadati</taxon>
        <taxon>Candidatus Auribacterota</taxon>
        <taxon>Candidatus Auribacteria</taxon>
        <taxon>Candidatus Auribacterales</taxon>
        <taxon>Candidatus Auribacteraceae</taxon>
        <taxon>Candidatus Auribacter</taxon>
    </lineage>
</organism>
<dbReference type="Proteomes" id="UP000266426">
    <property type="component" value="Unassembled WGS sequence"/>
</dbReference>
<evidence type="ECO:0000256" key="1">
    <source>
        <dbReference type="ARBA" id="ARBA00000142"/>
    </source>
</evidence>
<dbReference type="InterPro" id="IPR029063">
    <property type="entry name" value="SAM-dependent_MTases_sf"/>
</dbReference>
<dbReference type="PROSITE" id="PS51625">
    <property type="entry name" value="SAM_MT_TRMB"/>
    <property type="match status" value="1"/>
</dbReference>
<keyword evidence="4 7" id="KW-0808">Transferase</keyword>
<dbReference type="EC" id="2.1.1.33" evidence="7"/>
<evidence type="ECO:0000256" key="6">
    <source>
        <dbReference type="ARBA" id="ARBA00022694"/>
    </source>
</evidence>
<evidence type="ECO:0000256" key="7">
    <source>
        <dbReference type="HAMAP-Rule" id="MF_01057"/>
    </source>
</evidence>
<dbReference type="GO" id="GO:0043527">
    <property type="term" value="C:tRNA methyltransferase complex"/>
    <property type="evidence" value="ECO:0007669"/>
    <property type="project" value="TreeGrafter"/>
</dbReference>
<dbReference type="Gene3D" id="3.40.50.150">
    <property type="entry name" value="Vaccinia Virus protein VP39"/>
    <property type="match status" value="1"/>
</dbReference>
<feature type="binding site" evidence="7">
    <location>
        <position position="109"/>
    </location>
    <ligand>
        <name>S-adenosyl-L-methionine</name>
        <dbReference type="ChEBI" id="CHEBI:59789"/>
    </ligand>
</feature>
<feature type="binding site" evidence="7">
    <location>
        <position position="59"/>
    </location>
    <ligand>
        <name>S-adenosyl-L-methionine</name>
        <dbReference type="ChEBI" id="CHEBI:59789"/>
    </ligand>
</feature>
<evidence type="ECO:0000256" key="2">
    <source>
        <dbReference type="ARBA" id="ARBA00003015"/>
    </source>
</evidence>
<dbReference type="HAMAP" id="MF_01057">
    <property type="entry name" value="tRNA_methyltr_TrmB"/>
    <property type="match status" value="1"/>
</dbReference>
<name>A0A3A4RIY8_9BACT</name>
<evidence type="ECO:0000256" key="5">
    <source>
        <dbReference type="ARBA" id="ARBA00022691"/>
    </source>
</evidence>
<dbReference type="SUPFAM" id="SSF53335">
    <property type="entry name" value="S-adenosyl-L-methionine-dependent methyltransferases"/>
    <property type="match status" value="1"/>
</dbReference>
<feature type="binding site" evidence="7">
    <location>
        <position position="145"/>
    </location>
    <ligand>
        <name>substrate</name>
    </ligand>
</feature>
<comment type="pathway">
    <text evidence="7">tRNA modification; N(7)-methylguanine-tRNA biosynthesis.</text>
</comment>
<dbReference type="InterPro" id="IPR003358">
    <property type="entry name" value="tRNA_(Gua-N-7)_MeTrfase_Trmb"/>
</dbReference>
<proteinExistence type="inferred from homology"/>
<evidence type="ECO:0000313" key="9">
    <source>
        <dbReference type="Proteomes" id="UP000266426"/>
    </source>
</evidence>
<dbReference type="PANTHER" id="PTHR23417">
    <property type="entry name" value="3-DEOXY-D-MANNO-OCTULOSONIC-ACID TRANSFERASE/TRNA GUANINE-N 7 - -METHYLTRANSFERASE"/>
    <property type="match status" value="1"/>
</dbReference>